<name>A0A846QQG2_9BACT</name>
<gene>
    <name evidence="2" type="ORF">GGQ74_001275</name>
</gene>
<dbReference type="AlphaFoldDB" id="A0A846QQG2"/>
<accession>A0A846QQG2</accession>
<dbReference type="EMBL" id="JAATJA010000001">
    <property type="protein sequence ID" value="NJB67635.1"/>
    <property type="molecule type" value="Genomic_DNA"/>
</dbReference>
<keyword evidence="1" id="KW-0812">Transmembrane</keyword>
<feature type="transmembrane region" description="Helical" evidence="1">
    <location>
        <begin position="203"/>
        <end position="224"/>
    </location>
</feature>
<feature type="transmembrane region" description="Helical" evidence="1">
    <location>
        <begin position="140"/>
        <end position="157"/>
    </location>
</feature>
<reference evidence="2 3" key="1">
    <citation type="submission" date="2020-03" db="EMBL/GenBank/DDBJ databases">
        <title>Genomic Encyclopedia of Type Strains, Phase IV (KMG-IV): sequencing the most valuable type-strain genomes for metagenomic binning, comparative biology and taxonomic classification.</title>
        <authorList>
            <person name="Goeker M."/>
        </authorList>
    </citation>
    <scope>NUCLEOTIDE SEQUENCE [LARGE SCALE GENOMIC DNA]</scope>
    <source>
        <strain evidence="2 3">DSM 24233</strain>
    </source>
</reference>
<proteinExistence type="predicted"/>
<comment type="caution">
    <text evidence="2">The sequence shown here is derived from an EMBL/GenBank/DDBJ whole genome shotgun (WGS) entry which is preliminary data.</text>
</comment>
<evidence type="ECO:0000313" key="2">
    <source>
        <dbReference type="EMBL" id="NJB67635.1"/>
    </source>
</evidence>
<feature type="transmembrane region" description="Helical" evidence="1">
    <location>
        <begin position="32"/>
        <end position="50"/>
    </location>
</feature>
<protein>
    <submittedName>
        <fullName evidence="2">Uncharacterized protein</fullName>
    </submittedName>
</protein>
<dbReference type="RefSeq" id="WP_245168131.1">
    <property type="nucleotide sequence ID" value="NZ_JAATJA010000001.1"/>
</dbReference>
<keyword evidence="1" id="KW-0472">Membrane</keyword>
<organism evidence="2 3">
    <name type="scientific">Desulfobaculum xiamenense</name>
    <dbReference type="NCBI Taxonomy" id="995050"/>
    <lineage>
        <taxon>Bacteria</taxon>
        <taxon>Pseudomonadati</taxon>
        <taxon>Thermodesulfobacteriota</taxon>
        <taxon>Desulfovibrionia</taxon>
        <taxon>Desulfovibrionales</taxon>
        <taxon>Desulfovibrionaceae</taxon>
        <taxon>Desulfobaculum</taxon>
    </lineage>
</organism>
<keyword evidence="1" id="KW-1133">Transmembrane helix</keyword>
<dbReference type="Proteomes" id="UP000580856">
    <property type="component" value="Unassembled WGS sequence"/>
</dbReference>
<sequence length="291" mass="32161">MMQAITAFLEYFAHVFDTVDCRWERDRTARGLATLLVIVFGLSLVAIGLNRAGLLPAPLSGIIPLNPFHAVNMAFTLLLLQEVMVLILVLPKSFSRSVVKQFEILALILLRSCFKELANIHEPLVFPDDMAALLRIGSDGAGAVVVFVLLAFLLRAGKSRSRGGNGVNLYYFVLTKKILALMLLCVFTGLGVYNLWLGMTGRAMFDFFTVFYTVLIFSDIFIVLVAQRYRPCFVEVFRNSGLALSTVFIRLALSAPAYYNAAMGVAAAAFALCIAMAYNYFDSGHLVARRE</sequence>
<evidence type="ECO:0000256" key="1">
    <source>
        <dbReference type="SAM" id="Phobius"/>
    </source>
</evidence>
<keyword evidence="3" id="KW-1185">Reference proteome</keyword>
<feature type="transmembrane region" description="Helical" evidence="1">
    <location>
        <begin position="70"/>
        <end position="90"/>
    </location>
</feature>
<evidence type="ECO:0000313" key="3">
    <source>
        <dbReference type="Proteomes" id="UP000580856"/>
    </source>
</evidence>
<feature type="transmembrane region" description="Helical" evidence="1">
    <location>
        <begin position="259"/>
        <end position="281"/>
    </location>
</feature>
<feature type="transmembrane region" description="Helical" evidence="1">
    <location>
        <begin position="178"/>
        <end position="197"/>
    </location>
</feature>